<dbReference type="PANTHER" id="PTHR46825:SF12">
    <property type="entry name" value="PENICILLIN-BINDING PROTEIN 4"/>
    <property type="match status" value="1"/>
</dbReference>
<dbReference type="STRING" id="39962.Lmor_1480"/>
<keyword evidence="3" id="KW-0031">Aminopeptidase</keyword>
<dbReference type="SUPFAM" id="SSF56601">
    <property type="entry name" value="beta-lactamase/transpeptidase-like"/>
    <property type="match status" value="1"/>
</dbReference>
<dbReference type="InterPro" id="IPR012338">
    <property type="entry name" value="Beta-lactam/transpept-like"/>
</dbReference>
<keyword evidence="4" id="KW-1185">Reference proteome</keyword>
<dbReference type="Proteomes" id="UP000254040">
    <property type="component" value="Unassembled WGS sequence"/>
</dbReference>
<evidence type="ECO:0000313" key="5">
    <source>
        <dbReference type="Proteomes" id="UP000254040"/>
    </source>
</evidence>
<gene>
    <name evidence="3" type="primary">dap</name>
    <name evidence="2" type="ORF">Lmor_1480</name>
    <name evidence="3" type="ORF">NCTC12239_02760</name>
</gene>
<evidence type="ECO:0000259" key="1">
    <source>
        <dbReference type="Pfam" id="PF00144"/>
    </source>
</evidence>
<name>A0A378K2H8_9GAMM</name>
<dbReference type="Gene3D" id="3.40.710.10">
    <property type="entry name" value="DD-peptidase/beta-lactamase superfamily"/>
    <property type="match status" value="1"/>
</dbReference>
<protein>
    <submittedName>
        <fullName evidence="3">AMPC cephalosporinase</fullName>
        <ecNumber evidence="3">3.4.11.19</ecNumber>
    </submittedName>
</protein>
<proteinExistence type="predicted"/>
<sequence length="388" mass="43560">MLMLKSFQCFFLFCILVVFPYQLALAIDSDQIPTVLNKDISALVTKYDIPGASIAVVRNGKIIWIKTYGYADLDTKRPVNQDTLFQACSITKTLTSAEVMKVLKAYNIPLDAQVNHYLKRWKIPSNSFTKKHPVTLRTLLNHTAAISNPYPDGGYRYNDTLPTLTQLFLGVPPATNPPLTVTGIPGQKYSYCNGCYSILQMFLEDVTSKTYSELMSAQILKPAGMTNSFFDNHLFIKSPEKVALPYDPERHRFPQAPTTSPIYATGLLWSTPTDLARFLIAIQQSLTSSHGLLTRSQALALITPSSTPTRGLGFFISDQYGNEYRKGRYFMHSGNNIGYLTLMIGSMDGTNGAVIMINISPEWNAKDYPQYEFIKDSLKLIATYYHWS</sequence>
<organism evidence="3 5">
    <name type="scientific">Legionella moravica</name>
    <dbReference type="NCBI Taxonomy" id="39962"/>
    <lineage>
        <taxon>Bacteria</taxon>
        <taxon>Pseudomonadati</taxon>
        <taxon>Pseudomonadota</taxon>
        <taxon>Gammaproteobacteria</taxon>
        <taxon>Legionellales</taxon>
        <taxon>Legionellaceae</taxon>
        <taxon>Legionella</taxon>
    </lineage>
</organism>
<feature type="domain" description="Beta-lactamase-related" evidence="1">
    <location>
        <begin position="37"/>
        <end position="362"/>
    </location>
</feature>
<dbReference type="Pfam" id="PF00144">
    <property type="entry name" value="Beta-lactamase"/>
    <property type="match status" value="1"/>
</dbReference>
<dbReference type="AlphaFoldDB" id="A0A378K2H8"/>
<dbReference type="EC" id="3.4.11.19" evidence="3"/>
<dbReference type="InterPro" id="IPR001466">
    <property type="entry name" value="Beta-lactam-related"/>
</dbReference>
<dbReference type="EMBL" id="UGOG01000001">
    <property type="protein sequence ID" value="STX63808.1"/>
    <property type="molecule type" value="Genomic_DNA"/>
</dbReference>
<reference evidence="2 4" key="1">
    <citation type="submission" date="2015-11" db="EMBL/GenBank/DDBJ databases">
        <title>Genomic analysis of 38 Legionella species identifies large and diverse effector repertoires.</title>
        <authorList>
            <person name="Burstein D."/>
            <person name="Amaro F."/>
            <person name="Zusman T."/>
            <person name="Lifshitz Z."/>
            <person name="Cohen O."/>
            <person name="Gilbert J.A."/>
            <person name="Pupko T."/>
            <person name="Shuman H.A."/>
            <person name="Segal G."/>
        </authorList>
    </citation>
    <scope>NUCLEOTIDE SEQUENCE [LARGE SCALE GENOMIC DNA]</scope>
    <source>
        <strain evidence="2 4">ATCC 43877</strain>
    </source>
</reference>
<evidence type="ECO:0000313" key="2">
    <source>
        <dbReference type="EMBL" id="KTD34947.1"/>
    </source>
</evidence>
<evidence type="ECO:0000313" key="4">
    <source>
        <dbReference type="Proteomes" id="UP000054985"/>
    </source>
</evidence>
<dbReference type="PANTHER" id="PTHR46825">
    <property type="entry name" value="D-ALANYL-D-ALANINE-CARBOXYPEPTIDASE/ENDOPEPTIDASE AMPH"/>
    <property type="match status" value="1"/>
</dbReference>
<accession>A0A378K2H8</accession>
<keyword evidence="3" id="KW-0378">Hydrolase</keyword>
<reference evidence="3 5" key="2">
    <citation type="submission" date="2018-06" db="EMBL/GenBank/DDBJ databases">
        <authorList>
            <consortium name="Pathogen Informatics"/>
            <person name="Doyle S."/>
        </authorList>
    </citation>
    <scope>NUCLEOTIDE SEQUENCE [LARGE SCALE GENOMIC DNA]</scope>
    <source>
        <strain evidence="3 5">NCTC12239</strain>
    </source>
</reference>
<keyword evidence="3" id="KW-0645">Protease</keyword>
<dbReference type="RefSeq" id="WP_051190563.1">
    <property type="nucleotide sequence ID" value="NZ_CAAAJG010000022.1"/>
</dbReference>
<dbReference type="EMBL" id="LNYN01000019">
    <property type="protein sequence ID" value="KTD34947.1"/>
    <property type="molecule type" value="Genomic_DNA"/>
</dbReference>
<dbReference type="InterPro" id="IPR050491">
    <property type="entry name" value="AmpC-like"/>
</dbReference>
<dbReference type="GO" id="GO:0004177">
    <property type="term" value="F:aminopeptidase activity"/>
    <property type="evidence" value="ECO:0007669"/>
    <property type="project" value="UniProtKB-KW"/>
</dbReference>
<dbReference type="Proteomes" id="UP000054985">
    <property type="component" value="Unassembled WGS sequence"/>
</dbReference>
<evidence type="ECO:0000313" key="3">
    <source>
        <dbReference type="EMBL" id="STX63808.1"/>
    </source>
</evidence>